<gene>
    <name evidence="1" type="ORF">KEG57_37760</name>
</gene>
<comment type="caution">
    <text evidence="1">The sequence shown here is derived from an EMBL/GenBank/DDBJ whole genome shotgun (WGS) entry which is preliminary data.</text>
</comment>
<dbReference type="Proteomes" id="UP001151081">
    <property type="component" value="Unassembled WGS sequence"/>
</dbReference>
<proteinExistence type="predicted"/>
<reference evidence="1 2" key="1">
    <citation type="submission" date="2021-04" db="EMBL/GenBank/DDBJ databases">
        <title>Genome analysis of Polyangium sp.</title>
        <authorList>
            <person name="Li Y."/>
            <person name="Wang J."/>
        </authorList>
    </citation>
    <scope>NUCLEOTIDE SEQUENCE [LARGE SCALE GENOMIC DNA]</scope>
    <source>
        <strain evidence="1 2">SDU14</strain>
    </source>
</reference>
<dbReference type="EMBL" id="JAGTJJ010000037">
    <property type="protein sequence ID" value="MDC3986287.1"/>
    <property type="molecule type" value="Genomic_DNA"/>
</dbReference>
<dbReference type="SUPFAM" id="SSF56059">
    <property type="entry name" value="Glutathione synthetase ATP-binding domain-like"/>
    <property type="match status" value="1"/>
</dbReference>
<evidence type="ECO:0000313" key="2">
    <source>
        <dbReference type="Proteomes" id="UP001151081"/>
    </source>
</evidence>
<organism evidence="1 2">
    <name type="scientific">Polyangium jinanense</name>
    <dbReference type="NCBI Taxonomy" id="2829994"/>
    <lineage>
        <taxon>Bacteria</taxon>
        <taxon>Pseudomonadati</taxon>
        <taxon>Myxococcota</taxon>
        <taxon>Polyangia</taxon>
        <taxon>Polyangiales</taxon>
        <taxon>Polyangiaceae</taxon>
        <taxon>Polyangium</taxon>
    </lineage>
</organism>
<dbReference type="Gene3D" id="3.30.470.20">
    <property type="entry name" value="ATP-grasp fold, B domain"/>
    <property type="match status" value="1"/>
</dbReference>
<evidence type="ECO:0000313" key="1">
    <source>
        <dbReference type="EMBL" id="MDC3986287.1"/>
    </source>
</evidence>
<protein>
    <recommendedName>
        <fullName evidence="3">ATP-grasp domain-containing protein</fullName>
    </recommendedName>
</protein>
<name>A0A9X4AXJ0_9BACT</name>
<sequence length="274" mass="30371">MNRLLLVGLDEPEVRDLRARLSTQIPIVSCPVLPRILLEAGELLVERPNAHEVYVPVSRVVFHGIFEDDLPLLTALALWGGPCLPLARGMMDARPRIPCLVRALAVTRFGAMRRGYADRASPVSPKAGETLVAKWGEWHCGENKELFSATRRAEVPTLIEPFVRGEATRIHVLGERAWQIRMAGETWLKSIHHAGSVVLPAGEADPALVEDARRIGAAFGLEMFAIDYMVEPDGTKHLLELNHIPNVTVFPELREAYLDFVASWIEAGSARPRS</sequence>
<keyword evidence="2" id="KW-1185">Reference proteome</keyword>
<dbReference type="AlphaFoldDB" id="A0A9X4AXJ0"/>
<dbReference type="RefSeq" id="WP_272425465.1">
    <property type="nucleotide sequence ID" value="NZ_JAGTJJ010000037.1"/>
</dbReference>
<accession>A0A9X4AXJ0</accession>
<evidence type="ECO:0008006" key="3">
    <source>
        <dbReference type="Google" id="ProtNLM"/>
    </source>
</evidence>